<evidence type="ECO:0000313" key="3">
    <source>
        <dbReference type="EMBL" id="PRP77696.1"/>
    </source>
</evidence>
<feature type="region of interest" description="Disordered" evidence="2">
    <location>
        <begin position="135"/>
        <end position="182"/>
    </location>
</feature>
<dbReference type="InParanoid" id="A0A2P6N153"/>
<keyword evidence="1" id="KW-0175">Coiled coil</keyword>
<organism evidence="3 4">
    <name type="scientific">Planoprotostelium fungivorum</name>
    <dbReference type="NCBI Taxonomy" id="1890364"/>
    <lineage>
        <taxon>Eukaryota</taxon>
        <taxon>Amoebozoa</taxon>
        <taxon>Evosea</taxon>
        <taxon>Variosea</taxon>
        <taxon>Cavosteliida</taxon>
        <taxon>Cavosteliaceae</taxon>
        <taxon>Planoprotostelium</taxon>
    </lineage>
</organism>
<feature type="region of interest" description="Disordered" evidence="2">
    <location>
        <begin position="35"/>
        <end position="54"/>
    </location>
</feature>
<reference evidence="3 4" key="1">
    <citation type="journal article" date="2018" name="Genome Biol. Evol.">
        <title>Multiple Roots of Fruiting Body Formation in Amoebozoa.</title>
        <authorList>
            <person name="Hillmann F."/>
            <person name="Forbes G."/>
            <person name="Novohradska S."/>
            <person name="Ferling I."/>
            <person name="Riege K."/>
            <person name="Groth M."/>
            <person name="Westermann M."/>
            <person name="Marz M."/>
            <person name="Spaller T."/>
            <person name="Winckler T."/>
            <person name="Schaap P."/>
            <person name="Glockner G."/>
        </authorList>
    </citation>
    <scope>NUCLEOTIDE SEQUENCE [LARGE SCALE GENOMIC DNA]</scope>
    <source>
        <strain evidence="3 4">Jena</strain>
    </source>
</reference>
<comment type="caution">
    <text evidence="3">The sequence shown here is derived from an EMBL/GenBank/DDBJ whole genome shotgun (WGS) entry which is preliminary data.</text>
</comment>
<feature type="compositionally biased region" description="Polar residues" evidence="2">
    <location>
        <begin position="142"/>
        <end position="151"/>
    </location>
</feature>
<sequence>MSHVTSRTRLGAHFRRFRSGREVDFTGENALLVSEEQNGSRSVGSGSSSFGPRAFLKREERKKLMMMSEERESVEMMELQRQCEEVRRTLNSLATRAGTDAEALCSLSMLSHDLNELESHMRTLSNNTLPMRATPDQHPVGQPSTPSTAHTSVLRKTMKSSRRHRRPESHVTRSYKRSRSISRRCQACGETPNSEERISSIICNPCSVQLAGMALMLIHTKTDSPSQSR</sequence>
<accession>A0A2P6N153</accession>
<dbReference type="Proteomes" id="UP000241769">
    <property type="component" value="Unassembled WGS sequence"/>
</dbReference>
<keyword evidence="4" id="KW-1185">Reference proteome</keyword>
<evidence type="ECO:0000313" key="4">
    <source>
        <dbReference type="Proteomes" id="UP000241769"/>
    </source>
</evidence>
<feature type="compositionally biased region" description="Low complexity" evidence="2">
    <location>
        <begin position="39"/>
        <end position="51"/>
    </location>
</feature>
<proteinExistence type="predicted"/>
<protein>
    <submittedName>
        <fullName evidence="3">Uncharacterized protein</fullName>
    </submittedName>
</protein>
<name>A0A2P6N153_9EUKA</name>
<evidence type="ECO:0000256" key="1">
    <source>
        <dbReference type="SAM" id="Coils"/>
    </source>
</evidence>
<feature type="coiled-coil region" evidence="1">
    <location>
        <begin position="69"/>
        <end position="127"/>
    </location>
</feature>
<evidence type="ECO:0000256" key="2">
    <source>
        <dbReference type="SAM" id="MobiDB-lite"/>
    </source>
</evidence>
<feature type="compositionally biased region" description="Basic residues" evidence="2">
    <location>
        <begin position="156"/>
        <end position="182"/>
    </location>
</feature>
<dbReference type="AlphaFoldDB" id="A0A2P6N153"/>
<gene>
    <name evidence="3" type="ORF">PROFUN_00557</name>
</gene>
<dbReference type="EMBL" id="MDYQ01000257">
    <property type="protein sequence ID" value="PRP77696.1"/>
    <property type="molecule type" value="Genomic_DNA"/>
</dbReference>